<dbReference type="RefSeq" id="WP_165401168.1">
    <property type="nucleotide sequence ID" value="NZ_SGWQ01000001.1"/>
</dbReference>
<organism evidence="3 4">
    <name type="scientific">Herbihabitans rhizosphaerae</name>
    <dbReference type="NCBI Taxonomy" id="1872711"/>
    <lineage>
        <taxon>Bacteria</taxon>
        <taxon>Bacillati</taxon>
        <taxon>Actinomycetota</taxon>
        <taxon>Actinomycetes</taxon>
        <taxon>Pseudonocardiales</taxon>
        <taxon>Pseudonocardiaceae</taxon>
        <taxon>Herbihabitans</taxon>
    </lineage>
</organism>
<evidence type="ECO:0000313" key="3">
    <source>
        <dbReference type="EMBL" id="RZS44402.1"/>
    </source>
</evidence>
<keyword evidence="4" id="KW-1185">Reference proteome</keyword>
<protein>
    <submittedName>
        <fullName evidence="3">Uncharacterized protein</fullName>
    </submittedName>
</protein>
<keyword evidence="2" id="KW-0812">Transmembrane</keyword>
<evidence type="ECO:0000256" key="1">
    <source>
        <dbReference type="SAM" id="MobiDB-lite"/>
    </source>
</evidence>
<feature type="region of interest" description="Disordered" evidence="1">
    <location>
        <begin position="1"/>
        <end position="25"/>
    </location>
</feature>
<feature type="transmembrane region" description="Helical" evidence="2">
    <location>
        <begin position="72"/>
        <end position="92"/>
    </location>
</feature>
<dbReference type="EMBL" id="SGWQ01000001">
    <property type="protein sequence ID" value="RZS44402.1"/>
    <property type="molecule type" value="Genomic_DNA"/>
</dbReference>
<accession>A0A4Q7L7Q8</accession>
<evidence type="ECO:0000256" key="2">
    <source>
        <dbReference type="SAM" id="Phobius"/>
    </source>
</evidence>
<dbReference type="AlphaFoldDB" id="A0A4Q7L7Q8"/>
<comment type="caution">
    <text evidence="3">The sequence shown here is derived from an EMBL/GenBank/DDBJ whole genome shotgun (WGS) entry which is preliminary data.</text>
</comment>
<feature type="compositionally biased region" description="Low complexity" evidence="1">
    <location>
        <begin position="1"/>
        <end position="12"/>
    </location>
</feature>
<keyword evidence="2" id="KW-1133">Transmembrane helix</keyword>
<keyword evidence="2" id="KW-0472">Membrane</keyword>
<reference evidence="3 4" key="1">
    <citation type="submission" date="2019-02" db="EMBL/GenBank/DDBJ databases">
        <title>Genomic Encyclopedia of Type Strains, Phase IV (KMG-IV): sequencing the most valuable type-strain genomes for metagenomic binning, comparative biology and taxonomic classification.</title>
        <authorList>
            <person name="Goeker M."/>
        </authorList>
    </citation>
    <scope>NUCLEOTIDE SEQUENCE [LARGE SCALE GENOMIC DNA]</scope>
    <source>
        <strain evidence="3 4">DSM 101727</strain>
    </source>
</reference>
<evidence type="ECO:0000313" key="4">
    <source>
        <dbReference type="Proteomes" id="UP000294257"/>
    </source>
</evidence>
<gene>
    <name evidence="3" type="ORF">EV193_101278</name>
</gene>
<dbReference type="Proteomes" id="UP000294257">
    <property type="component" value="Unassembled WGS sequence"/>
</dbReference>
<feature type="transmembrane region" description="Helical" evidence="2">
    <location>
        <begin position="27"/>
        <end position="49"/>
    </location>
</feature>
<name>A0A4Q7L7Q8_9PSEU</name>
<sequence>MSETSETSETSEPVQDAAPPRRTRGRFIGGGVLILIGIGLLVVGIQAIADPSGARVGSSGSSRMDSDAEAQLGGFLMCFFGISVLGFGIGLLKYENLFTSKKTPPAGTPSGNESE</sequence>
<proteinExistence type="predicted"/>